<dbReference type="STRING" id="1035195.HMPREF9997_01326"/>
<evidence type="ECO:0000259" key="6">
    <source>
        <dbReference type="PROSITE" id="PS50983"/>
    </source>
</evidence>
<dbReference type="eggNOG" id="COG4607">
    <property type="taxonomic scope" value="Bacteria"/>
</dbReference>
<comment type="similarity">
    <text evidence="2">Belongs to the bacterial solute-binding protein 8 family.</text>
</comment>
<evidence type="ECO:0000256" key="5">
    <source>
        <dbReference type="SAM" id="SignalP"/>
    </source>
</evidence>
<feature type="chain" id="PRO_5039329481" evidence="5">
    <location>
        <begin position="26"/>
        <end position="338"/>
    </location>
</feature>
<keyword evidence="8" id="KW-1185">Reference proteome</keyword>
<dbReference type="GO" id="GO:0030288">
    <property type="term" value="C:outer membrane-bounded periplasmic space"/>
    <property type="evidence" value="ECO:0007669"/>
    <property type="project" value="TreeGrafter"/>
</dbReference>
<proteinExistence type="inferred from homology"/>
<dbReference type="EMBL" id="AMEM01000018">
    <property type="protein sequence ID" value="EKX90111.1"/>
    <property type="molecule type" value="Genomic_DNA"/>
</dbReference>
<dbReference type="PROSITE" id="PS50983">
    <property type="entry name" value="FE_B12_PBP"/>
    <property type="match status" value="1"/>
</dbReference>
<dbReference type="InterPro" id="IPR002491">
    <property type="entry name" value="ABC_transptr_periplasmic_BD"/>
</dbReference>
<dbReference type="PATRIC" id="fig|1035195.3.peg.1188"/>
<dbReference type="PROSITE" id="PS51257">
    <property type="entry name" value="PROKAR_LIPOPROTEIN"/>
    <property type="match status" value="1"/>
</dbReference>
<name>L1MGQ2_9CORY</name>
<comment type="caution">
    <text evidence="7">The sequence shown here is derived from an EMBL/GenBank/DDBJ whole genome shotgun (WGS) entry which is preliminary data.</text>
</comment>
<dbReference type="AlphaFoldDB" id="L1MGQ2"/>
<accession>L1MGQ2</accession>
<evidence type="ECO:0000256" key="2">
    <source>
        <dbReference type="ARBA" id="ARBA00008814"/>
    </source>
</evidence>
<dbReference type="GO" id="GO:1901678">
    <property type="term" value="P:iron coordination entity transport"/>
    <property type="evidence" value="ECO:0007669"/>
    <property type="project" value="UniProtKB-ARBA"/>
</dbReference>
<feature type="signal peptide" evidence="5">
    <location>
        <begin position="1"/>
        <end position="25"/>
    </location>
</feature>
<evidence type="ECO:0000313" key="8">
    <source>
        <dbReference type="Proteomes" id="UP000010445"/>
    </source>
</evidence>
<keyword evidence="4 5" id="KW-0732">Signal</keyword>
<protein>
    <submittedName>
        <fullName evidence="7">Putative ATP synthase F1, epsilon subunit</fullName>
    </submittedName>
</protein>
<dbReference type="OrthoDB" id="63946at2"/>
<dbReference type="PANTHER" id="PTHR30532">
    <property type="entry name" value="IRON III DICITRATE-BINDING PERIPLASMIC PROTEIN"/>
    <property type="match status" value="1"/>
</dbReference>
<evidence type="ECO:0000256" key="4">
    <source>
        <dbReference type="ARBA" id="ARBA00022729"/>
    </source>
</evidence>
<evidence type="ECO:0000256" key="1">
    <source>
        <dbReference type="ARBA" id="ARBA00004196"/>
    </source>
</evidence>
<keyword evidence="3" id="KW-0813">Transport</keyword>
<feature type="domain" description="Fe/B12 periplasmic-binding" evidence="6">
    <location>
        <begin position="72"/>
        <end position="338"/>
    </location>
</feature>
<dbReference type="Proteomes" id="UP000010445">
    <property type="component" value="Unassembled WGS sequence"/>
</dbReference>
<dbReference type="PANTHER" id="PTHR30532:SF28">
    <property type="entry name" value="PETROBACTIN-BINDING PROTEIN YCLQ"/>
    <property type="match status" value="1"/>
</dbReference>
<evidence type="ECO:0000256" key="3">
    <source>
        <dbReference type="ARBA" id="ARBA00022448"/>
    </source>
</evidence>
<reference evidence="7 8" key="1">
    <citation type="submission" date="2012-05" db="EMBL/GenBank/DDBJ databases">
        <authorList>
            <person name="Weinstock G."/>
            <person name="Sodergren E."/>
            <person name="Lobos E.A."/>
            <person name="Fulton L."/>
            <person name="Fulton R."/>
            <person name="Courtney L."/>
            <person name="Fronick C."/>
            <person name="O'Laughlin M."/>
            <person name="Godfrey J."/>
            <person name="Wilson R.M."/>
            <person name="Miner T."/>
            <person name="Farmer C."/>
            <person name="Delehaunty K."/>
            <person name="Cordes M."/>
            <person name="Minx P."/>
            <person name="Tomlinson C."/>
            <person name="Chen J."/>
            <person name="Wollam A."/>
            <person name="Pepin K.H."/>
            <person name="Bhonagiri V."/>
            <person name="Zhang X."/>
            <person name="Suruliraj S."/>
            <person name="Warren W."/>
            <person name="Mitreva M."/>
            <person name="Mardis E.R."/>
            <person name="Wilson R.K."/>
        </authorList>
    </citation>
    <scope>NUCLEOTIDE SEQUENCE [LARGE SCALE GENOMIC DNA]</scope>
    <source>
        <strain evidence="7 8">F0235</strain>
    </source>
</reference>
<organism evidence="7 8">
    <name type="scientific">Corynebacterium durum F0235</name>
    <dbReference type="NCBI Taxonomy" id="1035195"/>
    <lineage>
        <taxon>Bacteria</taxon>
        <taxon>Bacillati</taxon>
        <taxon>Actinomycetota</taxon>
        <taxon>Actinomycetes</taxon>
        <taxon>Mycobacteriales</taxon>
        <taxon>Corynebacteriaceae</taxon>
        <taxon>Corynebacterium</taxon>
    </lineage>
</organism>
<dbReference type="InterPro" id="IPR051313">
    <property type="entry name" value="Bact_iron-sidero_bind"/>
</dbReference>
<sequence length="338" mass="35571">MNWLRPSVIIDPAAAAVMIVMLAVAGCGSPSDDVDSSATSTSTTTSAENAAHYPVTISHKQGETVLDKRPQRIVVLDYGALDYVDSMGFGSAIVGIPAGRIVPPSAENYGGTDEVGPLGKPDLKRIAELKPDLILTSSGTAVTYEKLAAVAPTVELADAGTDVLGNNAANARQMGRIFGVDADVEAELAALDEKVVTVREQVAALGVTALVVVNSKGKTTAYGVHSRFSLVYDLGFIGIDGLHGGEPVKYSAEDIAKADPEFLFVINRDTLIDTHDQSATSTAAEEEEDILGSEVVRKSRAAQHRRIVYLNAAEWYQTGIGLTTLNTMVDAVGDAIKQ</sequence>
<evidence type="ECO:0000313" key="7">
    <source>
        <dbReference type="EMBL" id="EKX90111.1"/>
    </source>
</evidence>
<dbReference type="HOGENOM" id="CLU_038034_3_1_11"/>
<dbReference type="SUPFAM" id="SSF53807">
    <property type="entry name" value="Helical backbone' metal receptor"/>
    <property type="match status" value="1"/>
</dbReference>
<dbReference type="RefSeq" id="WP_006063555.1">
    <property type="nucleotide sequence ID" value="NZ_KB290831.1"/>
</dbReference>
<dbReference type="Gene3D" id="3.40.50.1980">
    <property type="entry name" value="Nitrogenase molybdenum iron protein domain"/>
    <property type="match status" value="2"/>
</dbReference>
<comment type="subcellular location">
    <subcellularLocation>
        <location evidence="1">Cell envelope</location>
    </subcellularLocation>
</comment>
<gene>
    <name evidence="7" type="ORF">HMPREF9997_01326</name>
</gene>
<dbReference type="Pfam" id="PF01497">
    <property type="entry name" value="Peripla_BP_2"/>
    <property type="match status" value="1"/>
</dbReference>